<keyword evidence="2" id="KW-1185">Reference proteome</keyword>
<dbReference type="EMBL" id="VCAU01000030">
    <property type="protein sequence ID" value="KAF9890049.1"/>
    <property type="molecule type" value="Genomic_DNA"/>
</dbReference>
<proteinExistence type="predicted"/>
<reference evidence="1" key="2">
    <citation type="submission" date="2020-02" db="EMBL/GenBank/DDBJ databases">
        <authorList>
            <person name="Gilchrist C.L.M."/>
            <person name="Chooi Y.-H."/>
        </authorList>
    </citation>
    <scope>NUCLEOTIDE SEQUENCE</scope>
    <source>
        <strain evidence="1">MST-FP2251</strain>
    </source>
</reference>
<protein>
    <submittedName>
        <fullName evidence="1">Uncharacterized protein</fullName>
    </submittedName>
</protein>
<dbReference type="Proteomes" id="UP001194746">
    <property type="component" value="Unassembled WGS sequence"/>
</dbReference>
<reference evidence="1" key="1">
    <citation type="journal article" date="2019" name="Beilstein J. Org. Chem.">
        <title>Nanangenines: drimane sesquiterpenoids as the dominant metabolite cohort of a novel Australian fungus, Aspergillus nanangensis.</title>
        <authorList>
            <person name="Lacey H.J."/>
            <person name="Gilchrist C.L.M."/>
            <person name="Crombie A."/>
            <person name="Kalaitzis J.A."/>
            <person name="Vuong D."/>
            <person name="Rutledge P.J."/>
            <person name="Turner P."/>
            <person name="Pitt J.I."/>
            <person name="Lacey E."/>
            <person name="Chooi Y.H."/>
            <person name="Piggott A.M."/>
        </authorList>
    </citation>
    <scope>NUCLEOTIDE SEQUENCE</scope>
    <source>
        <strain evidence="1">MST-FP2251</strain>
    </source>
</reference>
<sequence length="326" mass="35509">MVGGTIWPVLGIQPLNHLEHATQIIAEATALLELENTKRAKLPAPSLDAFLNSVITLAKKTRQQPSGQEILGKLNSLQPIVEDITLIKNAVNNALASPPPITPNVTTRIASWADVVRLGTPSYPSIPNSRVSTTASVKDRETIVKLDANAAAVLHRISSEGLRKRVNDALGSQINLLGKPPQVIAAKQLKSGDIVLHTATTAEADTLKATEGEWLKVLGTTARVMRPTYGVIIHGVRTNKESIDTDNQERAIEKIETENAVLHTGAKVTYAGWLTREGRKKPASSLVVEFTTKYHANRVIREGLVLNAIHHDCVLYDKSCRLKQCY</sequence>
<evidence type="ECO:0000313" key="2">
    <source>
        <dbReference type="Proteomes" id="UP001194746"/>
    </source>
</evidence>
<accession>A0AAD4CP00</accession>
<organism evidence="1 2">
    <name type="scientific">Aspergillus nanangensis</name>
    <dbReference type="NCBI Taxonomy" id="2582783"/>
    <lineage>
        <taxon>Eukaryota</taxon>
        <taxon>Fungi</taxon>
        <taxon>Dikarya</taxon>
        <taxon>Ascomycota</taxon>
        <taxon>Pezizomycotina</taxon>
        <taxon>Eurotiomycetes</taxon>
        <taxon>Eurotiomycetidae</taxon>
        <taxon>Eurotiales</taxon>
        <taxon>Aspergillaceae</taxon>
        <taxon>Aspergillus</taxon>
        <taxon>Aspergillus subgen. Circumdati</taxon>
    </lineage>
</organism>
<gene>
    <name evidence="1" type="ORF">FE257_006729</name>
</gene>
<dbReference type="AlphaFoldDB" id="A0AAD4CP00"/>
<name>A0AAD4CP00_ASPNN</name>
<evidence type="ECO:0000313" key="1">
    <source>
        <dbReference type="EMBL" id="KAF9890049.1"/>
    </source>
</evidence>
<comment type="caution">
    <text evidence="1">The sequence shown here is derived from an EMBL/GenBank/DDBJ whole genome shotgun (WGS) entry which is preliminary data.</text>
</comment>